<dbReference type="InterPro" id="IPR011990">
    <property type="entry name" value="TPR-like_helical_dom_sf"/>
</dbReference>
<evidence type="ECO:0000259" key="8">
    <source>
        <dbReference type="Pfam" id="PF14322"/>
    </source>
</evidence>
<evidence type="ECO:0000256" key="4">
    <source>
        <dbReference type="ARBA" id="ARBA00023136"/>
    </source>
</evidence>
<dbReference type="RefSeq" id="WP_146867407.1">
    <property type="nucleotide sequence ID" value="NZ_BKAU01000009.1"/>
</dbReference>
<dbReference type="Proteomes" id="UP000321436">
    <property type="component" value="Unassembled WGS sequence"/>
</dbReference>
<feature type="domain" description="SusD-like N-terminal" evidence="8">
    <location>
        <begin position="23"/>
        <end position="226"/>
    </location>
</feature>
<name>A0A512RSW1_9BACT</name>
<keyword evidence="5" id="KW-0998">Cell outer membrane</keyword>
<keyword evidence="10" id="KW-1185">Reference proteome</keyword>
<dbReference type="EMBL" id="BKAU01000009">
    <property type="protein sequence ID" value="GEP98779.1"/>
    <property type="molecule type" value="Genomic_DNA"/>
</dbReference>
<proteinExistence type="inferred from homology"/>
<feature type="signal peptide" evidence="6">
    <location>
        <begin position="1"/>
        <end position="23"/>
    </location>
</feature>
<dbReference type="InterPro" id="IPR012944">
    <property type="entry name" value="SusD_RagB_dom"/>
</dbReference>
<evidence type="ECO:0008006" key="11">
    <source>
        <dbReference type="Google" id="ProtNLM"/>
    </source>
</evidence>
<keyword evidence="4" id="KW-0472">Membrane</keyword>
<evidence type="ECO:0000256" key="6">
    <source>
        <dbReference type="SAM" id="SignalP"/>
    </source>
</evidence>
<organism evidence="9 10">
    <name type="scientific">Chitinophaga cymbidii</name>
    <dbReference type="NCBI Taxonomy" id="1096750"/>
    <lineage>
        <taxon>Bacteria</taxon>
        <taxon>Pseudomonadati</taxon>
        <taxon>Bacteroidota</taxon>
        <taxon>Chitinophagia</taxon>
        <taxon>Chitinophagales</taxon>
        <taxon>Chitinophagaceae</taxon>
        <taxon>Chitinophaga</taxon>
    </lineage>
</organism>
<evidence type="ECO:0000313" key="9">
    <source>
        <dbReference type="EMBL" id="GEP98779.1"/>
    </source>
</evidence>
<sequence length="491" mass="55196">MKRYKFIYGLLLLGTLLSPSCSKYLEVTPDNRAEINTVEKVAGLLVSAYPDRHYLFTETASDNSEDRTRPLSSHQSQPYVDLYFWRDPEGAGNSTPAEYWNACYSAIAAANHALVAIAEHDLGEKADPYKGEALIARAYCHHMLVTLFAEAYEIGGANAGMGIPYVTEPETVVSKHYDRGTVASVYENIEKDLTEGLALLPGGTWQVPKYHFNPQAANAFAARFYLFKGEWDKVIEHASAIYPENNYYDNIRQYVGNMSNLNSDELVQEYTKAERSFNLLLANTYSVYQRSSGAGASRYGFGEQVKTHYGGVTVFGKSFRTNLRSYGAPNYTPGKFTEYFHYTNVAQGIGLPYIMMPLFTADEALMNRAEAYIRKNDYPNALNDLNEFARARIAGFSLAANGLTVAKAQAFTGKSNEEEAMLDALLDTKKRAFILEGIRWMDILRHKLTVRHNHIDETGTETFQTLEYGDNRRMFQLPQEVKLSGVPLNPR</sequence>
<dbReference type="AlphaFoldDB" id="A0A512RSW1"/>
<evidence type="ECO:0000256" key="2">
    <source>
        <dbReference type="ARBA" id="ARBA00006275"/>
    </source>
</evidence>
<reference evidence="9 10" key="1">
    <citation type="submission" date="2019-07" db="EMBL/GenBank/DDBJ databases">
        <title>Whole genome shotgun sequence of Chitinophaga cymbidii NBRC 109752.</title>
        <authorList>
            <person name="Hosoyama A."/>
            <person name="Uohara A."/>
            <person name="Ohji S."/>
            <person name="Ichikawa N."/>
        </authorList>
    </citation>
    <scope>NUCLEOTIDE SEQUENCE [LARGE SCALE GENOMIC DNA]</scope>
    <source>
        <strain evidence="9 10">NBRC 109752</strain>
    </source>
</reference>
<keyword evidence="3 6" id="KW-0732">Signal</keyword>
<gene>
    <name evidence="9" type="ORF">CCY01nite_50390</name>
</gene>
<dbReference type="Gene3D" id="1.25.40.390">
    <property type="match status" value="2"/>
</dbReference>
<evidence type="ECO:0000256" key="3">
    <source>
        <dbReference type="ARBA" id="ARBA00022729"/>
    </source>
</evidence>
<dbReference type="Pfam" id="PF14322">
    <property type="entry name" value="SusD-like_3"/>
    <property type="match status" value="1"/>
</dbReference>
<comment type="subcellular location">
    <subcellularLocation>
        <location evidence="1">Cell outer membrane</location>
    </subcellularLocation>
</comment>
<evidence type="ECO:0000259" key="7">
    <source>
        <dbReference type="Pfam" id="PF07980"/>
    </source>
</evidence>
<dbReference type="GO" id="GO:0009279">
    <property type="term" value="C:cell outer membrane"/>
    <property type="evidence" value="ECO:0007669"/>
    <property type="project" value="UniProtKB-SubCell"/>
</dbReference>
<feature type="chain" id="PRO_5021725772" description="Glycan metabolism protein RagB" evidence="6">
    <location>
        <begin position="24"/>
        <end position="491"/>
    </location>
</feature>
<comment type="similarity">
    <text evidence="2">Belongs to the SusD family.</text>
</comment>
<evidence type="ECO:0000313" key="10">
    <source>
        <dbReference type="Proteomes" id="UP000321436"/>
    </source>
</evidence>
<dbReference type="Pfam" id="PF07980">
    <property type="entry name" value="SusD_RagB"/>
    <property type="match status" value="1"/>
</dbReference>
<dbReference type="InterPro" id="IPR033985">
    <property type="entry name" value="SusD-like_N"/>
</dbReference>
<accession>A0A512RSW1</accession>
<feature type="domain" description="RagB/SusD" evidence="7">
    <location>
        <begin position="265"/>
        <end position="454"/>
    </location>
</feature>
<dbReference type="SUPFAM" id="SSF48452">
    <property type="entry name" value="TPR-like"/>
    <property type="match status" value="1"/>
</dbReference>
<evidence type="ECO:0000256" key="5">
    <source>
        <dbReference type="ARBA" id="ARBA00023237"/>
    </source>
</evidence>
<protein>
    <recommendedName>
        <fullName evidence="11">Glycan metabolism protein RagB</fullName>
    </recommendedName>
</protein>
<dbReference type="OrthoDB" id="1147023at2"/>
<comment type="caution">
    <text evidence="9">The sequence shown here is derived from an EMBL/GenBank/DDBJ whole genome shotgun (WGS) entry which is preliminary data.</text>
</comment>
<evidence type="ECO:0000256" key="1">
    <source>
        <dbReference type="ARBA" id="ARBA00004442"/>
    </source>
</evidence>